<dbReference type="PROSITE" id="PS51819">
    <property type="entry name" value="VOC"/>
    <property type="match status" value="1"/>
</dbReference>
<dbReference type="Gene3D" id="3.10.180.10">
    <property type="entry name" value="2,3-Dihydroxybiphenyl 1,2-Dioxygenase, domain 1"/>
    <property type="match status" value="1"/>
</dbReference>
<dbReference type="Pfam" id="PF00903">
    <property type="entry name" value="Glyoxalase"/>
    <property type="match status" value="1"/>
</dbReference>
<dbReference type="SUPFAM" id="SSF54593">
    <property type="entry name" value="Glyoxalase/Bleomycin resistance protein/Dihydroxybiphenyl dioxygenase"/>
    <property type="match status" value="1"/>
</dbReference>
<sequence length="150" mass="16320">MITRLGLATVWVLDQDAAKAFFTGKLGLEARDDMTLGEGGMRWVTVGAKDQPELSLALMVPGPPTMDPGSAAQMKALIAKGILGAGAFNTDDCQADYERLSAQGVEFVQKPERRPYGIEAVFRDDSGCWYSLTEPFERLDESAPWNDCVS</sequence>
<feature type="domain" description="VOC" evidence="1">
    <location>
        <begin position="4"/>
        <end position="135"/>
    </location>
</feature>
<dbReference type="AlphaFoldDB" id="A0A4R5B121"/>
<reference evidence="2 3" key="1">
    <citation type="submission" date="2019-03" db="EMBL/GenBank/DDBJ databases">
        <title>Draft genome sequences of novel Actinobacteria.</title>
        <authorList>
            <person name="Sahin N."/>
            <person name="Ay H."/>
            <person name="Saygin H."/>
        </authorList>
    </citation>
    <scope>NUCLEOTIDE SEQUENCE [LARGE SCALE GENOMIC DNA]</scope>
    <source>
        <strain evidence="2 3">DSM 45941</strain>
    </source>
</reference>
<dbReference type="PANTHER" id="PTHR36437">
    <property type="entry name" value="GLYOXALASE/BLEOMYCIN RESISTANCE PROTEIN/DIOXYGENASE"/>
    <property type="match status" value="1"/>
</dbReference>
<dbReference type="OrthoDB" id="9794917at2"/>
<accession>A0A4R5B121</accession>
<evidence type="ECO:0000313" key="3">
    <source>
        <dbReference type="Proteomes" id="UP000295578"/>
    </source>
</evidence>
<evidence type="ECO:0000313" key="2">
    <source>
        <dbReference type="EMBL" id="TDD77846.1"/>
    </source>
</evidence>
<dbReference type="InterPro" id="IPR029068">
    <property type="entry name" value="Glyas_Bleomycin-R_OHBP_Dase"/>
</dbReference>
<name>A0A4R5B121_9ACTN</name>
<dbReference type="RefSeq" id="WP_132199975.1">
    <property type="nucleotide sequence ID" value="NZ_SMKY01000130.1"/>
</dbReference>
<comment type="caution">
    <text evidence="2">The sequence shown here is derived from an EMBL/GenBank/DDBJ whole genome shotgun (WGS) entry which is preliminary data.</text>
</comment>
<proteinExistence type="predicted"/>
<dbReference type="Proteomes" id="UP000295578">
    <property type="component" value="Unassembled WGS sequence"/>
</dbReference>
<evidence type="ECO:0000259" key="1">
    <source>
        <dbReference type="PROSITE" id="PS51819"/>
    </source>
</evidence>
<dbReference type="EMBL" id="SMKY01000130">
    <property type="protein sequence ID" value="TDD77846.1"/>
    <property type="molecule type" value="Genomic_DNA"/>
</dbReference>
<dbReference type="InterPro" id="IPR037523">
    <property type="entry name" value="VOC_core"/>
</dbReference>
<keyword evidence="3" id="KW-1185">Reference proteome</keyword>
<protein>
    <submittedName>
        <fullName evidence="2">VOC family protein</fullName>
    </submittedName>
</protein>
<dbReference type="InterPro" id="IPR004360">
    <property type="entry name" value="Glyas_Fos-R_dOase_dom"/>
</dbReference>
<gene>
    <name evidence="2" type="ORF">E1293_25435</name>
</gene>
<organism evidence="2 3">
    <name type="scientific">Actinomadura darangshiensis</name>
    <dbReference type="NCBI Taxonomy" id="705336"/>
    <lineage>
        <taxon>Bacteria</taxon>
        <taxon>Bacillati</taxon>
        <taxon>Actinomycetota</taxon>
        <taxon>Actinomycetes</taxon>
        <taxon>Streptosporangiales</taxon>
        <taxon>Thermomonosporaceae</taxon>
        <taxon>Actinomadura</taxon>
    </lineage>
</organism>
<dbReference type="PANTHER" id="PTHR36437:SF2">
    <property type="entry name" value="GLYOXALASE_BLEOMYCIN RESISTANCE PROTEIN_DIOXYGENASE"/>
    <property type="match status" value="1"/>
</dbReference>